<dbReference type="PANTHER" id="PTHR11010">
    <property type="entry name" value="PROTEASE S28 PRO-X CARBOXYPEPTIDASE-RELATED"/>
    <property type="match status" value="1"/>
</dbReference>
<keyword evidence="7" id="KW-0121">Carboxypeptidase</keyword>
<sequence>MVHMMRPLTVLFLFFTTSSVISLKYRYKTYYYKQQVDHFGFTNVDKFPQRYLFCDESWNKNGGPIFFYCGNEGDISLFAENTGFNTTYSGYLTSEQALADYADLINHIKSTVKGAEKSPVIVFGGSYGGMLASWFRMKYPHIVDGAIAASAPILQFVGMTPCGKFGQVVTKDFTDQSKACSEGIKWINENWKLCRPLKNKEDLSYLKEFLTNVYGNLAMADYPYPASFLAPLPANPIMRVCEFLKHPNFDSTDFLLELFDGISVYFNYTKTARCLDHTKDASSLLGDEGWDFQACTEMVMPFCYDGKSDFFEPTPWNFTEYSEMCYSKWKVMPRPLMPEIQYGGSKIRAASNIVFSNGLLDPWSTGGVLKNLTDSLIAVNYPGRSSSPGSS</sequence>
<evidence type="ECO:0000256" key="2">
    <source>
        <dbReference type="ARBA" id="ARBA00022670"/>
    </source>
</evidence>
<feature type="signal peptide" evidence="6">
    <location>
        <begin position="1"/>
        <end position="22"/>
    </location>
</feature>
<dbReference type="PANTHER" id="PTHR11010:SF38">
    <property type="entry name" value="LYSOSOMAL PRO-X CARBOXYPEPTIDASE"/>
    <property type="match status" value="1"/>
</dbReference>
<dbReference type="GO" id="GO:0070008">
    <property type="term" value="F:serine-type exopeptidase activity"/>
    <property type="evidence" value="ECO:0007669"/>
    <property type="project" value="InterPro"/>
</dbReference>
<dbReference type="Pfam" id="PF05577">
    <property type="entry name" value="Peptidase_S28"/>
    <property type="match status" value="2"/>
</dbReference>
<dbReference type="GO" id="GO:0008239">
    <property type="term" value="F:dipeptidyl-peptidase activity"/>
    <property type="evidence" value="ECO:0007669"/>
    <property type="project" value="TreeGrafter"/>
</dbReference>
<name>A0A5N5T8D0_9CRUS</name>
<evidence type="ECO:0000256" key="3">
    <source>
        <dbReference type="ARBA" id="ARBA00022729"/>
    </source>
</evidence>
<feature type="chain" id="PRO_5024290250" evidence="6">
    <location>
        <begin position="23"/>
        <end position="391"/>
    </location>
</feature>
<dbReference type="AlphaFoldDB" id="A0A5N5T8D0"/>
<dbReference type="EMBL" id="SEYY01007993">
    <property type="protein sequence ID" value="KAB7502298.1"/>
    <property type="molecule type" value="Genomic_DNA"/>
</dbReference>
<evidence type="ECO:0000256" key="4">
    <source>
        <dbReference type="ARBA" id="ARBA00022801"/>
    </source>
</evidence>
<reference evidence="7 8" key="1">
    <citation type="journal article" date="2019" name="PLoS Biol.">
        <title>Sex chromosomes control vertical transmission of feminizing Wolbachia symbionts in an isopod.</title>
        <authorList>
            <person name="Becking T."/>
            <person name="Chebbi M.A."/>
            <person name="Giraud I."/>
            <person name="Moumen B."/>
            <person name="Laverre T."/>
            <person name="Caubet Y."/>
            <person name="Peccoud J."/>
            <person name="Gilbert C."/>
            <person name="Cordaux R."/>
        </authorList>
    </citation>
    <scope>NUCLEOTIDE SEQUENCE [LARGE SCALE GENOMIC DNA]</scope>
    <source>
        <strain evidence="7">ANa2</strain>
        <tissue evidence="7">Whole body excluding digestive tract and cuticle</tissue>
    </source>
</reference>
<dbReference type="Proteomes" id="UP000326759">
    <property type="component" value="Unassembled WGS sequence"/>
</dbReference>
<gene>
    <name evidence="7" type="primary">PRCP</name>
    <name evidence="7" type="ORF">Anas_12457</name>
</gene>
<proteinExistence type="inferred from homology"/>
<comment type="similarity">
    <text evidence="1">Belongs to the peptidase S28 family.</text>
</comment>
<keyword evidence="8" id="KW-1185">Reference proteome</keyword>
<keyword evidence="2" id="KW-0645">Protease</keyword>
<dbReference type="Gene3D" id="3.40.50.1820">
    <property type="entry name" value="alpha/beta hydrolase"/>
    <property type="match status" value="3"/>
</dbReference>
<evidence type="ECO:0000256" key="5">
    <source>
        <dbReference type="ARBA" id="ARBA00023180"/>
    </source>
</evidence>
<evidence type="ECO:0000256" key="1">
    <source>
        <dbReference type="ARBA" id="ARBA00011079"/>
    </source>
</evidence>
<keyword evidence="5" id="KW-0325">Glycoprotein</keyword>
<dbReference type="GO" id="GO:0004180">
    <property type="term" value="F:carboxypeptidase activity"/>
    <property type="evidence" value="ECO:0007669"/>
    <property type="project" value="UniProtKB-KW"/>
</dbReference>
<organism evidence="7 8">
    <name type="scientific">Armadillidium nasatum</name>
    <dbReference type="NCBI Taxonomy" id="96803"/>
    <lineage>
        <taxon>Eukaryota</taxon>
        <taxon>Metazoa</taxon>
        <taxon>Ecdysozoa</taxon>
        <taxon>Arthropoda</taxon>
        <taxon>Crustacea</taxon>
        <taxon>Multicrustacea</taxon>
        <taxon>Malacostraca</taxon>
        <taxon>Eumalacostraca</taxon>
        <taxon>Peracarida</taxon>
        <taxon>Isopoda</taxon>
        <taxon>Oniscidea</taxon>
        <taxon>Crinocheta</taxon>
        <taxon>Armadillidiidae</taxon>
        <taxon>Armadillidium</taxon>
    </lineage>
</organism>
<protein>
    <submittedName>
        <fullName evidence="7">Lysosomal Pro-X carboxypeptidase</fullName>
    </submittedName>
</protein>
<dbReference type="OrthoDB" id="2130629at2759"/>
<keyword evidence="3 6" id="KW-0732">Signal</keyword>
<comment type="caution">
    <text evidence="7">The sequence shown here is derived from an EMBL/GenBank/DDBJ whole genome shotgun (WGS) entry which is preliminary data.</text>
</comment>
<keyword evidence="4" id="KW-0378">Hydrolase</keyword>
<accession>A0A5N5T8D0</accession>
<evidence type="ECO:0000256" key="6">
    <source>
        <dbReference type="SAM" id="SignalP"/>
    </source>
</evidence>
<dbReference type="GO" id="GO:0006508">
    <property type="term" value="P:proteolysis"/>
    <property type="evidence" value="ECO:0007669"/>
    <property type="project" value="UniProtKB-KW"/>
</dbReference>
<dbReference type="SUPFAM" id="SSF53474">
    <property type="entry name" value="alpha/beta-Hydrolases"/>
    <property type="match status" value="1"/>
</dbReference>
<evidence type="ECO:0000313" key="7">
    <source>
        <dbReference type="EMBL" id="KAB7502298.1"/>
    </source>
</evidence>
<dbReference type="InterPro" id="IPR008758">
    <property type="entry name" value="Peptidase_S28"/>
</dbReference>
<evidence type="ECO:0000313" key="8">
    <source>
        <dbReference type="Proteomes" id="UP000326759"/>
    </source>
</evidence>
<dbReference type="InterPro" id="IPR029058">
    <property type="entry name" value="AB_hydrolase_fold"/>
</dbReference>